<name>A0ABS6EUF4_9FIRM</name>
<dbReference type="PANTHER" id="PTHR13696">
    <property type="entry name" value="P-LOOP CONTAINING NUCLEOSIDE TRIPHOSPHATE HYDROLASE"/>
    <property type="match status" value="1"/>
</dbReference>
<feature type="domain" description="AAA" evidence="1">
    <location>
        <begin position="2"/>
        <end position="170"/>
    </location>
</feature>
<evidence type="ECO:0000313" key="3">
    <source>
        <dbReference type="Proteomes" id="UP000783588"/>
    </source>
</evidence>
<proteinExistence type="predicted"/>
<dbReference type="InterPro" id="IPR025669">
    <property type="entry name" value="AAA_dom"/>
</dbReference>
<keyword evidence="3" id="KW-1185">Reference proteome</keyword>
<dbReference type="EMBL" id="JAHLQI010000007">
    <property type="protein sequence ID" value="MBU5491312.1"/>
    <property type="molecule type" value="Genomic_DNA"/>
</dbReference>
<dbReference type="RefSeq" id="WP_216471024.1">
    <property type="nucleotide sequence ID" value="NZ_JAHLQI010000007.1"/>
</dbReference>
<reference evidence="2 3" key="1">
    <citation type="submission" date="2021-06" db="EMBL/GenBank/DDBJ databases">
        <authorList>
            <person name="Sun Q."/>
            <person name="Li D."/>
        </authorList>
    </citation>
    <scope>NUCLEOTIDE SEQUENCE [LARGE SCALE GENOMIC DNA]</scope>
    <source>
        <strain evidence="2 3">MSJd-7</strain>
    </source>
</reference>
<dbReference type="Proteomes" id="UP000783588">
    <property type="component" value="Unassembled WGS sequence"/>
</dbReference>
<gene>
    <name evidence="2" type="ORF">KQI75_11905</name>
</gene>
<evidence type="ECO:0000313" key="2">
    <source>
        <dbReference type="EMBL" id="MBU5491312.1"/>
    </source>
</evidence>
<accession>A0ABS6EUF4</accession>
<comment type="caution">
    <text evidence="2">The sequence shown here is derived from an EMBL/GenBank/DDBJ whole genome shotgun (WGS) entry which is preliminary data.</text>
</comment>
<evidence type="ECO:0000259" key="1">
    <source>
        <dbReference type="Pfam" id="PF13614"/>
    </source>
</evidence>
<dbReference type="CDD" id="cd02042">
    <property type="entry name" value="ParAB_family"/>
    <property type="match status" value="1"/>
</dbReference>
<organism evidence="2 3">
    <name type="scientific">Butyricicoccus intestinisimiae</name>
    <dbReference type="NCBI Taxonomy" id="2841509"/>
    <lineage>
        <taxon>Bacteria</taxon>
        <taxon>Bacillati</taxon>
        <taxon>Bacillota</taxon>
        <taxon>Clostridia</taxon>
        <taxon>Eubacteriales</taxon>
        <taxon>Butyricicoccaceae</taxon>
        <taxon>Butyricicoccus</taxon>
    </lineage>
</organism>
<sequence>MAKVITFSNQKGGVAKTTSAVMTVGNLVNRGYKVLLIDTDPQANATDFVAPHCDGTRSIYSVITGQHPVEEVIVHTEEFGDVLPSSSQLYNDEILSSNPFAIKEIIDAVRNSYDYIVIDTPPNLGKVQIADILASEYLVIPTKATRESVKGIQMLIDTIYQYLEYNPSMEIVGILVTMSDKRVLAVRENMKFIKQLAESIEVAVFSNWIRAAQALVGEAELFHTNVFARKARNKAKDDYDGFVSELLHRIERMEGKV</sequence>
<dbReference type="InterPro" id="IPR050678">
    <property type="entry name" value="DNA_Partitioning_ATPase"/>
</dbReference>
<dbReference type="Pfam" id="PF13614">
    <property type="entry name" value="AAA_31"/>
    <property type="match status" value="1"/>
</dbReference>
<protein>
    <submittedName>
        <fullName evidence="2">AAA family ATPase</fullName>
    </submittedName>
</protein>
<dbReference type="PANTHER" id="PTHR13696:SF52">
    <property type="entry name" value="PARA FAMILY PROTEIN CT_582"/>
    <property type="match status" value="1"/>
</dbReference>